<dbReference type="InterPro" id="IPR036388">
    <property type="entry name" value="WH-like_DNA-bd_sf"/>
</dbReference>
<proteinExistence type="inferred from homology"/>
<dbReference type="Gene3D" id="3.40.50.450">
    <property type="match status" value="1"/>
</dbReference>
<dbReference type="GO" id="GO:0009294">
    <property type="term" value="P:DNA-mediated transformation"/>
    <property type="evidence" value="ECO:0007669"/>
    <property type="project" value="InterPro"/>
</dbReference>
<dbReference type="EMBL" id="CVUD02000059">
    <property type="protein sequence ID" value="SEH63808.1"/>
    <property type="molecule type" value="Genomic_DNA"/>
</dbReference>
<protein>
    <submittedName>
        <fullName evidence="4">SMF protein</fullName>
    </submittedName>
</protein>
<organism evidence="4 6">
    <name type="scientific">Bathymodiolus azoricus thioautotrophic gill symbiont</name>
    <dbReference type="NCBI Taxonomy" id="235205"/>
    <lineage>
        <taxon>Bacteria</taxon>
        <taxon>Pseudomonadati</taxon>
        <taxon>Pseudomonadota</taxon>
        <taxon>Gammaproteobacteria</taxon>
        <taxon>sulfur-oxidizing symbionts</taxon>
    </lineage>
</organism>
<feature type="domain" description="DprA winged helix" evidence="3">
    <location>
        <begin position="324"/>
        <end position="368"/>
    </location>
</feature>
<dbReference type="InterPro" id="IPR041614">
    <property type="entry name" value="DprA_WH"/>
</dbReference>
<accession>A0A1H6JV46</accession>
<evidence type="ECO:0000313" key="7">
    <source>
        <dbReference type="Proteomes" id="UP000198988"/>
    </source>
</evidence>
<feature type="domain" description="Smf/DprA SLOG" evidence="2">
    <location>
        <begin position="90"/>
        <end position="298"/>
    </location>
</feature>
<evidence type="ECO:0000313" key="4">
    <source>
        <dbReference type="EMBL" id="SEH63808.1"/>
    </source>
</evidence>
<evidence type="ECO:0000313" key="5">
    <source>
        <dbReference type="EMBL" id="SEI01933.1"/>
    </source>
</evidence>
<dbReference type="Gene3D" id="1.10.10.10">
    <property type="entry name" value="Winged helix-like DNA-binding domain superfamily/Winged helix DNA-binding domain"/>
    <property type="match status" value="1"/>
</dbReference>
<dbReference type="AlphaFoldDB" id="A0A1H6JV46"/>
<gene>
    <name evidence="5" type="ORF">BAZSYMA_ACONTIG00231_2</name>
    <name evidence="4" type="ORF">BAZSYMB_SCAFFOLD00025_2</name>
</gene>
<dbReference type="STRING" id="235205.BAZSYMB_SCAFFOLD00025_2"/>
<name>A0A1H6JV46_9GAMM</name>
<dbReference type="Pfam" id="PF02481">
    <property type="entry name" value="DNA_processg_A"/>
    <property type="match status" value="1"/>
</dbReference>
<dbReference type="SUPFAM" id="SSF102405">
    <property type="entry name" value="MCP/YpsA-like"/>
    <property type="match status" value="1"/>
</dbReference>
<dbReference type="InterPro" id="IPR057666">
    <property type="entry name" value="DrpA_SLOG"/>
</dbReference>
<dbReference type="InterPro" id="IPR003488">
    <property type="entry name" value="DprA"/>
</dbReference>
<dbReference type="Pfam" id="PF17782">
    <property type="entry name" value="WHD_DprA"/>
    <property type="match status" value="1"/>
</dbReference>
<dbReference type="EMBL" id="CDSC02000448">
    <property type="protein sequence ID" value="SEI01933.1"/>
    <property type="molecule type" value="Genomic_DNA"/>
</dbReference>
<dbReference type="PANTHER" id="PTHR43022:SF1">
    <property type="entry name" value="PROTEIN SMF"/>
    <property type="match status" value="1"/>
</dbReference>
<reference evidence="6 7" key="2">
    <citation type="submission" date="2016-06" db="EMBL/GenBank/DDBJ databases">
        <authorList>
            <person name="Petersen J."/>
            <person name="Sayavedra L."/>
        </authorList>
    </citation>
    <scope>NUCLEOTIDE SEQUENCE [LARGE SCALE GENOMIC DNA]</scope>
    <source>
        <strain evidence="7">BazSymA</strain>
        <strain evidence="6">BazSymB</strain>
    </source>
</reference>
<dbReference type="Proteomes" id="UP000198988">
    <property type="component" value="Unassembled WGS sequence"/>
</dbReference>
<evidence type="ECO:0000256" key="1">
    <source>
        <dbReference type="ARBA" id="ARBA00006525"/>
    </source>
</evidence>
<evidence type="ECO:0000259" key="2">
    <source>
        <dbReference type="Pfam" id="PF02481"/>
    </source>
</evidence>
<reference evidence="4" key="1">
    <citation type="submission" date="2016-06" db="EMBL/GenBank/DDBJ databases">
        <authorList>
            <person name="Olsen C.W."/>
            <person name="Carey S."/>
            <person name="Hinshaw L."/>
            <person name="Karasin A.I."/>
        </authorList>
    </citation>
    <scope>NUCLEOTIDE SEQUENCE [LARGE SCALE GENOMIC DNA]</scope>
    <source>
        <strain evidence="5">BazSymA</strain>
        <strain evidence="4">BazSymB</strain>
    </source>
</reference>
<evidence type="ECO:0000259" key="3">
    <source>
        <dbReference type="Pfam" id="PF17782"/>
    </source>
</evidence>
<dbReference type="NCBIfam" id="TIGR00732">
    <property type="entry name" value="dprA"/>
    <property type="match status" value="1"/>
</dbReference>
<dbReference type="Proteomes" id="UP000198559">
    <property type="component" value="Unassembled WGS sequence"/>
</dbReference>
<sequence length="374" mass="40685">MKSGNSLNSVGHRMDLVYWLMLLRAPNVGTHTFYKALKVFESPEQVFLASTTQRKACGVFRQETLDFIEQNDTSLVQADLDWVKADDCHILTLIDNGYPEQLKTISDPPPLLYVRGDVSCLTLPQLAIVGSRNPSSGGKQNAHEFAKSLSNLDIVITSGMASGIDASAHIGALEADKPTIAVCGTGLDRIYPAKHKSLAHQISTKGALVSEFYIGTAPTATNFPRRNRIISGLSLGTLVVEASIKSGTMITAKLAAEQGKEVFAVPSSIHNPLSQGCHHLIKQGAKLVESVEDILDELQIDLPEPDQENNSTTSEKYTHNNSSVLLKYLSYDAINIDEIVEKSGLSPQIVTQELLLLELKDAVEKVDGFGYILK</sequence>
<evidence type="ECO:0000313" key="6">
    <source>
        <dbReference type="Proteomes" id="UP000198559"/>
    </source>
</evidence>
<dbReference type="PANTHER" id="PTHR43022">
    <property type="entry name" value="PROTEIN SMF"/>
    <property type="match status" value="1"/>
</dbReference>
<comment type="similarity">
    <text evidence="1">Belongs to the DprA/Smf family.</text>
</comment>